<gene>
    <name evidence="1" type="ORF">RR45_GL001379</name>
    <name evidence="2" type="ORF">SAMN02746068_01565</name>
</gene>
<keyword evidence="2" id="KW-0808">Transferase</keyword>
<dbReference type="SUPFAM" id="SSF51161">
    <property type="entry name" value="Trimeric LpxA-like enzymes"/>
    <property type="match status" value="1"/>
</dbReference>
<proteinExistence type="predicted"/>
<evidence type="ECO:0000313" key="1">
    <source>
        <dbReference type="EMBL" id="PCS00030.1"/>
    </source>
</evidence>
<dbReference type="Proteomes" id="UP000185655">
    <property type="component" value="Unassembled WGS sequence"/>
</dbReference>
<dbReference type="STRING" id="1122154.SAMN02746068_01565"/>
<dbReference type="EMBL" id="FPKS01000009">
    <property type="protein sequence ID" value="SFZ75462.1"/>
    <property type="molecule type" value="Genomic_DNA"/>
</dbReference>
<dbReference type="Gene3D" id="2.160.10.10">
    <property type="entry name" value="Hexapeptide repeat proteins"/>
    <property type="match status" value="1"/>
</dbReference>
<sequence>MVQPFEHKLIKSHQLLNDYLIADKAALNINRRRPKFLGDKIWKFQIKLRKTEYYNNIKNHHILNRILYYYHFYTFKKLSDKYLVEIPLNVIGKGLVIWHLQSIIINPKVVIGENFSISAGCIVGQAKNRIPIIGNNVEMTVGSKILGGIMIADHVTIGAGAVVVKSIEESYTTWGGVPATKISNNFSVENIDRENRVKKVKV</sequence>
<dbReference type="EMBL" id="JXJT01000031">
    <property type="protein sequence ID" value="PCS00030.1"/>
    <property type="molecule type" value="Genomic_DNA"/>
</dbReference>
<dbReference type="Proteomes" id="UP000218979">
    <property type="component" value="Unassembled WGS sequence"/>
</dbReference>
<evidence type="ECO:0000313" key="2">
    <source>
        <dbReference type="EMBL" id="SFZ75462.1"/>
    </source>
</evidence>
<dbReference type="OrthoDB" id="9814490at2"/>
<name>A0A1K2HFA3_9LACT</name>
<dbReference type="RefSeq" id="WP_084463470.1">
    <property type="nucleotide sequence ID" value="NZ_FPKS01000009.1"/>
</dbReference>
<keyword evidence="4" id="KW-1185">Reference proteome</keyword>
<protein>
    <submittedName>
        <fullName evidence="2">Serine O-acetyltransferase</fullName>
    </submittedName>
</protein>
<organism evidence="2 3">
    <name type="scientific">Pseudolactococcus chungangensis CAU 28 = DSM 22330</name>
    <dbReference type="NCBI Taxonomy" id="1122154"/>
    <lineage>
        <taxon>Bacteria</taxon>
        <taxon>Bacillati</taxon>
        <taxon>Bacillota</taxon>
        <taxon>Bacilli</taxon>
        <taxon>Lactobacillales</taxon>
        <taxon>Streptococcaceae</taxon>
        <taxon>Pseudolactococcus</taxon>
    </lineage>
</organism>
<evidence type="ECO:0000313" key="3">
    <source>
        <dbReference type="Proteomes" id="UP000185655"/>
    </source>
</evidence>
<dbReference type="InterPro" id="IPR011004">
    <property type="entry name" value="Trimer_LpxA-like_sf"/>
</dbReference>
<reference evidence="2 3" key="2">
    <citation type="submission" date="2016-11" db="EMBL/GenBank/DDBJ databases">
        <authorList>
            <person name="Jaros S."/>
            <person name="Januszkiewicz K."/>
            <person name="Wedrychowicz H."/>
        </authorList>
    </citation>
    <scope>NUCLEOTIDE SEQUENCE [LARGE SCALE GENOMIC DNA]</scope>
    <source>
        <strain evidence="2 3">DSM 22330</strain>
    </source>
</reference>
<accession>A0A1K2HFA3</accession>
<reference evidence="1 4" key="1">
    <citation type="submission" date="2014-12" db="EMBL/GenBank/DDBJ databases">
        <title>Draft genome sequences of 10 type strains of Lactococcus.</title>
        <authorList>
            <person name="Sun Z."/>
            <person name="Zhong Z."/>
            <person name="Liu W."/>
            <person name="Zhang W."/>
            <person name="Zhang H."/>
        </authorList>
    </citation>
    <scope>NUCLEOTIDE SEQUENCE [LARGE SCALE GENOMIC DNA]</scope>
    <source>
        <strain evidence="1 4">DSM 22330</strain>
    </source>
</reference>
<dbReference type="GO" id="GO:0016740">
    <property type="term" value="F:transferase activity"/>
    <property type="evidence" value="ECO:0007669"/>
    <property type="project" value="UniProtKB-KW"/>
</dbReference>
<dbReference type="AlphaFoldDB" id="A0A1K2HFA3"/>
<dbReference type="PANTHER" id="PTHR42811">
    <property type="entry name" value="SERINE ACETYLTRANSFERASE"/>
    <property type="match status" value="1"/>
</dbReference>
<evidence type="ECO:0000313" key="4">
    <source>
        <dbReference type="Proteomes" id="UP000218979"/>
    </source>
</evidence>